<organism evidence="3 4">
    <name type="scientific">Microbacterium candidum</name>
    <dbReference type="NCBI Taxonomy" id="3041922"/>
    <lineage>
        <taxon>Bacteria</taxon>
        <taxon>Bacillati</taxon>
        <taxon>Actinomycetota</taxon>
        <taxon>Actinomycetes</taxon>
        <taxon>Micrococcales</taxon>
        <taxon>Microbacteriaceae</taxon>
        <taxon>Microbacterium</taxon>
    </lineage>
</organism>
<dbReference type="SUPFAM" id="SSF53474">
    <property type="entry name" value="alpha/beta-Hydrolases"/>
    <property type="match status" value="1"/>
</dbReference>
<dbReference type="InterPro" id="IPR013094">
    <property type="entry name" value="AB_hydrolase_3"/>
</dbReference>
<feature type="domain" description="Alpha/beta hydrolase fold-3" evidence="2">
    <location>
        <begin position="94"/>
        <end position="303"/>
    </location>
</feature>
<evidence type="ECO:0000313" key="4">
    <source>
        <dbReference type="Proteomes" id="UP001235064"/>
    </source>
</evidence>
<evidence type="ECO:0000256" key="1">
    <source>
        <dbReference type="ARBA" id="ARBA00022801"/>
    </source>
</evidence>
<gene>
    <name evidence="3" type="ORF">QSV35_03750</name>
</gene>
<dbReference type="RefSeq" id="WP_286286840.1">
    <property type="nucleotide sequence ID" value="NZ_JASXSZ010000001.1"/>
</dbReference>
<dbReference type="Proteomes" id="UP001235064">
    <property type="component" value="Unassembled WGS sequence"/>
</dbReference>
<evidence type="ECO:0000313" key="3">
    <source>
        <dbReference type="EMBL" id="MDL9978436.1"/>
    </source>
</evidence>
<dbReference type="InterPro" id="IPR029058">
    <property type="entry name" value="AB_hydrolase_fold"/>
</dbReference>
<keyword evidence="4" id="KW-1185">Reference proteome</keyword>
<dbReference type="EMBL" id="JASXSZ010000001">
    <property type="protein sequence ID" value="MDL9978436.1"/>
    <property type="molecule type" value="Genomic_DNA"/>
</dbReference>
<sequence>MTERTPTVDAYVTAMERRIAPLRRPEPRDPAERRRQAAELDVAQSRLLGIAPIDVATEEHVLPVAGGHPSVRIRVYWPTAERPAPGETTGLPILVYCYGGGFTLAGIDWVGWDAGFRRRAHESGIIVIAVDYSHAPEVKFPAQPEQCWTALEWAVAHAGEIGGDPARVALGGASSGGNLAAATALMNRDRANHRLRLVLLEAPALDLTMGHVDAKGLDSNVPGFILRRVGRMLVRQYLGKRKSAQQNPYASPMLAKTLEGFPRTVIYTAELDPLRGDGEAFARRLVADGVPATAVRIIGQTHESGGLTGYVPAADHMHRDVIATLRALHDEPVEYADPRARA</sequence>
<dbReference type="Gene3D" id="3.40.50.1820">
    <property type="entry name" value="alpha/beta hydrolase"/>
    <property type="match status" value="1"/>
</dbReference>
<dbReference type="InterPro" id="IPR050300">
    <property type="entry name" value="GDXG_lipolytic_enzyme"/>
</dbReference>
<proteinExistence type="predicted"/>
<evidence type="ECO:0000259" key="2">
    <source>
        <dbReference type="Pfam" id="PF07859"/>
    </source>
</evidence>
<dbReference type="PANTHER" id="PTHR48081:SF8">
    <property type="entry name" value="ALPHA_BETA HYDROLASE FOLD-3 DOMAIN-CONTAINING PROTEIN-RELATED"/>
    <property type="match status" value="1"/>
</dbReference>
<comment type="caution">
    <text evidence="3">The sequence shown here is derived from an EMBL/GenBank/DDBJ whole genome shotgun (WGS) entry which is preliminary data.</text>
</comment>
<keyword evidence="1 3" id="KW-0378">Hydrolase</keyword>
<dbReference type="PANTHER" id="PTHR48081">
    <property type="entry name" value="AB HYDROLASE SUPERFAMILY PROTEIN C4A8.06C"/>
    <property type="match status" value="1"/>
</dbReference>
<accession>A0ABT7MVG3</accession>
<dbReference type="Pfam" id="PF07859">
    <property type="entry name" value="Abhydrolase_3"/>
    <property type="match status" value="1"/>
</dbReference>
<reference evidence="3 4" key="1">
    <citation type="submission" date="2023-06" db="EMBL/GenBank/DDBJ databases">
        <title>Microbacterium sp. nov., isolated from a waste landfill.</title>
        <authorList>
            <person name="Wen W."/>
        </authorList>
    </citation>
    <scope>NUCLEOTIDE SEQUENCE [LARGE SCALE GENOMIC DNA]</scope>
    <source>
        <strain evidence="3 4">ASV49</strain>
    </source>
</reference>
<name>A0ABT7MVG3_9MICO</name>
<dbReference type="GO" id="GO:0016787">
    <property type="term" value="F:hydrolase activity"/>
    <property type="evidence" value="ECO:0007669"/>
    <property type="project" value="UniProtKB-KW"/>
</dbReference>
<protein>
    <submittedName>
        <fullName evidence="3">Alpha/beta hydrolase</fullName>
    </submittedName>
</protein>